<keyword evidence="5" id="KW-1185">Reference proteome</keyword>
<evidence type="ECO:0000256" key="2">
    <source>
        <dbReference type="ARBA" id="ARBA00022723"/>
    </source>
</evidence>
<comment type="cofactor">
    <cofactor evidence="1">
        <name>Mg(2+)</name>
        <dbReference type="ChEBI" id="CHEBI:18420"/>
    </cofactor>
</comment>
<protein>
    <submittedName>
        <fullName evidence="4">Aldolase/citrate lyase family protein</fullName>
    </submittedName>
</protein>
<keyword evidence="4" id="KW-0456">Lyase</keyword>
<dbReference type="InterPro" id="IPR015813">
    <property type="entry name" value="Pyrv/PenolPyrv_kinase-like_dom"/>
</dbReference>
<name>A0ABP7UXW1_9ACTN</name>
<keyword evidence="3" id="KW-0460">Magnesium</keyword>
<dbReference type="Pfam" id="PF22484">
    <property type="entry name" value="DUF6986"/>
    <property type="match status" value="1"/>
</dbReference>
<reference evidence="5" key="1">
    <citation type="journal article" date="2019" name="Int. J. Syst. Evol. Microbiol.">
        <title>The Global Catalogue of Microorganisms (GCM) 10K type strain sequencing project: providing services to taxonomists for standard genome sequencing and annotation.</title>
        <authorList>
            <consortium name="The Broad Institute Genomics Platform"/>
            <consortium name="The Broad Institute Genome Sequencing Center for Infectious Disease"/>
            <person name="Wu L."/>
            <person name="Ma J."/>
        </authorList>
    </citation>
    <scope>NUCLEOTIDE SEQUENCE [LARGE SCALE GENOMIC DNA]</scope>
    <source>
        <strain evidence="5">JCM 16702</strain>
    </source>
</reference>
<dbReference type="PANTHER" id="PTHR32308">
    <property type="entry name" value="LYASE BETA SUBUNIT, PUTATIVE (AFU_ORTHOLOGUE AFUA_4G13030)-RELATED"/>
    <property type="match status" value="1"/>
</dbReference>
<dbReference type="InterPro" id="IPR040442">
    <property type="entry name" value="Pyrv_kinase-like_dom_sf"/>
</dbReference>
<keyword evidence="2" id="KW-0479">Metal-binding</keyword>
<dbReference type="GO" id="GO:0016829">
    <property type="term" value="F:lyase activity"/>
    <property type="evidence" value="ECO:0007669"/>
    <property type="project" value="UniProtKB-KW"/>
</dbReference>
<gene>
    <name evidence="4" type="ORF">GCM10022214_03060</name>
</gene>
<dbReference type="Proteomes" id="UP001500683">
    <property type="component" value="Unassembled WGS sequence"/>
</dbReference>
<dbReference type="Gene3D" id="3.20.20.60">
    <property type="entry name" value="Phosphoenolpyruvate-binding domains"/>
    <property type="match status" value="1"/>
</dbReference>
<dbReference type="InterPro" id="IPR054255">
    <property type="entry name" value="DUF6986"/>
</dbReference>
<evidence type="ECO:0000313" key="5">
    <source>
        <dbReference type="Proteomes" id="UP001500683"/>
    </source>
</evidence>
<evidence type="ECO:0000313" key="4">
    <source>
        <dbReference type="EMBL" id="GAA4055296.1"/>
    </source>
</evidence>
<comment type="caution">
    <text evidence="4">The sequence shown here is derived from an EMBL/GenBank/DDBJ whole genome shotgun (WGS) entry which is preliminary data.</text>
</comment>
<evidence type="ECO:0000256" key="1">
    <source>
        <dbReference type="ARBA" id="ARBA00001946"/>
    </source>
</evidence>
<organism evidence="4 5">
    <name type="scientific">Actinomadura miaoliensis</name>
    <dbReference type="NCBI Taxonomy" id="430685"/>
    <lineage>
        <taxon>Bacteria</taxon>
        <taxon>Bacillati</taxon>
        <taxon>Actinomycetota</taxon>
        <taxon>Actinomycetes</taxon>
        <taxon>Streptosporangiales</taxon>
        <taxon>Thermomonosporaceae</taxon>
        <taxon>Actinomadura</taxon>
    </lineage>
</organism>
<evidence type="ECO:0000256" key="3">
    <source>
        <dbReference type="ARBA" id="ARBA00022842"/>
    </source>
</evidence>
<accession>A0ABP7UXW1</accession>
<dbReference type="RefSeq" id="WP_344939532.1">
    <property type="nucleotide sequence ID" value="NZ_BAAAZG010000001.1"/>
</dbReference>
<dbReference type="SUPFAM" id="SSF51621">
    <property type="entry name" value="Phosphoenolpyruvate/pyruvate domain"/>
    <property type="match status" value="1"/>
</dbReference>
<dbReference type="PANTHER" id="PTHR32308:SF10">
    <property type="entry name" value="CITRATE LYASE SUBUNIT BETA"/>
    <property type="match status" value="1"/>
</dbReference>
<sequence>MDVQATRRAVGRRAKLLDDLAGLADDLDARLAGSDLALLARYPGDQARRQPVHTVYVPGDRYGAGLVRDWGERAAAVLDAHVSGPAELAAVAGVPADLAGDVLGRVRAKLATEPIEDLRIDFEDGYGERPDEREDADVAAAAAALAASVRAGTAPPYHGIRFKGFERPTRRRGLRTLALFVGGLAAADALSDGFVVTLPKVTAVEQVEAMVTACERVESSLGLAPGTLRFEIQVETPQSILGADGTAPVARMIHAAGGRCAGLHYGTYDYSASCGISAAYQSMEHPAADHAKAVMQVAAAGTGVFLSDGSTNVLPVGSPEAVKDAWRLHARLVRRSLERGYYQGWDLHPAQLPTRYAATYAFYREGLATAAARLRAYVGAGDSGYLDEPATAAALAGFVLRGVECGAVDAAEVDALIGVDTGRLAALARRRV</sequence>
<proteinExistence type="predicted"/>
<dbReference type="EMBL" id="BAAAZG010000001">
    <property type="protein sequence ID" value="GAA4055296.1"/>
    <property type="molecule type" value="Genomic_DNA"/>
</dbReference>